<feature type="compositionally biased region" description="Basic and acidic residues" evidence="2">
    <location>
        <begin position="189"/>
        <end position="200"/>
    </location>
</feature>
<gene>
    <name evidence="3" type="ORF">PCOR1329_LOCUS68609</name>
</gene>
<proteinExistence type="predicted"/>
<feature type="region of interest" description="Disordered" evidence="2">
    <location>
        <begin position="234"/>
        <end position="262"/>
    </location>
</feature>
<feature type="region of interest" description="Disordered" evidence="2">
    <location>
        <begin position="189"/>
        <end position="220"/>
    </location>
</feature>
<sequence length="626" mass="70010">QPSAPAVATSLTAAFVVLSNNMKEAKQEVDSLNRTGNELIADLVATLKAAIAQTSDIQMTTVLTAGLAKVEVVQPPQQVASPADEARRTDAAWRDAEVKHDQAAKEVQRLRDQLVQAEAKEQLAARTLAQATIAKSQAAQALAKAEGVFIDPDNADGDGKGPKPLFHLSWDQELFTNIDQLECEQSEKEALAQLEKEPSAEQKASQAAADEQRVSKVQAEAERLSRAKFAALNANQQTREGKGKNGSTAGATIGNGVDNQPQPQDIAVERDEVHTRLYGDVLEAIDPQKTRGAQQEPEDPSVIWLQYLQCRRSESRSSTEQFLCAIRAMRQDPVPSLEICDGSAIPYHPKDIVDLKPDKWHRKWAPPISDPDEATKGSAAQVRRDMIECLVTTARMLKVQGLSVASKSVAMCTKLGLAKDIVRAPKLRGVAMTAAKHTSYLGVDQGAGVRHAREQRVKRSAKHLVRHRKVAKYVKTLRRTKITSRLERQGAQAAGRCLATLLELEANSLDPAQRFITGTFRQWLTNWRRHPEARPGIIRAWDKVRLRLEAMPHSQRRVQWSRTLLMRGRYSAMPPRMSWFDSRPWKFDWMHLCDPDCCSWNVMYFLFGKGYFERLLNVYVQERVRK</sequence>
<evidence type="ECO:0000256" key="1">
    <source>
        <dbReference type="SAM" id="Coils"/>
    </source>
</evidence>
<feature type="coiled-coil region" evidence="1">
    <location>
        <begin position="15"/>
        <end position="42"/>
    </location>
</feature>
<name>A0ABN9WLZ3_9DINO</name>
<keyword evidence="4" id="KW-1185">Reference proteome</keyword>
<evidence type="ECO:0000313" key="3">
    <source>
        <dbReference type="EMBL" id="CAK0887612.1"/>
    </source>
</evidence>
<organism evidence="3 4">
    <name type="scientific">Prorocentrum cordatum</name>
    <dbReference type="NCBI Taxonomy" id="2364126"/>
    <lineage>
        <taxon>Eukaryota</taxon>
        <taxon>Sar</taxon>
        <taxon>Alveolata</taxon>
        <taxon>Dinophyceae</taxon>
        <taxon>Prorocentrales</taxon>
        <taxon>Prorocentraceae</taxon>
        <taxon>Prorocentrum</taxon>
    </lineage>
</organism>
<reference evidence="3" key="1">
    <citation type="submission" date="2023-10" db="EMBL/GenBank/DDBJ databases">
        <authorList>
            <person name="Chen Y."/>
            <person name="Shah S."/>
            <person name="Dougan E. K."/>
            <person name="Thang M."/>
            <person name="Chan C."/>
        </authorList>
    </citation>
    <scope>NUCLEOTIDE SEQUENCE [LARGE SCALE GENOMIC DNA]</scope>
</reference>
<feature type="non-terminal residue" evidence="3">
    <location>
        <position position="626"/>
    </location>
</feature>
<dbReference type="Proteomes" id="UP001189429">
    <property type="component" value="Unassembled WGS sequence"/>
</dbReference>
<protein>
    <submittedName>
        <fullName evidence="3">Uncharacterized protein</fullName>
    </submittedName>
</protein>
<feature type="coiled-coil region" evidence="1">
    <location>
        <begin position="93"/>
        <end position="127"/>
    </location>
</feature>
<feature type="compositionally biased region" description="Basic and acidic residues" evidence="2">
    <location>
        <begin position="210"/>
        <end position="220"/>
    </location>
</feature>
<dbReference type="EMBL" id="CAUYUJ010018959">
    <property type="protein sequence ID" value="CAK0887612.1"/>
    <property type="molecule type" value="Genomic_DNA"/>
</dbReference>
<keyword evidence="1" id="KW-0175">Coiled coil</keyword>
<evidence type="ECO:0000256" key="2">
    <source>
        <dbReference type="SAM" id="MobiDB-lite"/>
    </source>
</evidence>
<comment type="caution">
    <text evidence="3">The sequence shown here is derived from an EMBL/GenBank/DDBJ whole genome shotgun (WGS) entry which is preliminary data.</text>
</comment>
<feature type="non-terminal residue" evidence="3">
    <location>
        <position position="1"/>
    </location>
</feature>
<evidence type="ECO:0000313" key="4">
    <source>
        <dbReference type="Proteomes" id="UP001189429"/>
    </source>
</evidence>
<accession>A0ABN9WLZ3</accession>